<proteinExistence type="predicted"/>
<evidence type="ECO:0000313" key="3">
    <source>
        <dbReference type="Proteomes" id="UP001357485"/>
    </source>
</evidence>
<feature type="compositionally biased region" description="Low complexity" evidence="1">
    <location>
        <begin position="59"/>
        <end position="68"/>
    </location>
</feature>
<accession>A0ABR0LM02</accession>
<protein>
    <submittedName>
        <fullName evidence="2">Uncharacterized protein</fullName>
    </submittedName>
</protein>
<feature type="region of interest" description="Disordered" evidence="1">
    <location>
        <begin position="21"/>
        <end position="76"/>
    </location>
</feature>
<comment type="caution">
    <text evidence="2">The sequence shown here is derived from an EMBL/GenBank/DDBJ whole genome shotgun (WGS) entry which is preliminary data.</text>
</comment>
<feature type="region of interest" description="Disordered" evidence="1">
    <location>
        <begin position="99"/>
        <end position="123"/>
    </location>
</feature>
<name>A0ABR0LM02_9PEZI</name>
<feature type="compositionally biased region" description="Acidic residues" evidence="1">
    <location>
        <begin position="109"/>
        <end position="123"/>
    </location>
</feature>
<keyword evidence="3" id="KW-1185">Reference proteome</keyword>
<dbReference type="EMBL" id="JAVRRA010017512">
    <property type="protein sequence ID" value="KAK5199458.1"/>
    <property type="molecule type" value="Genomic_DNA"/>
</dbReference>
<evidence type="ECO:0000313" key="2">
    <source>
        <dbReference type="EMBL" id="KAK5199458.1"/>
    </source>
</evidence>
<reference evidence="2 3" key="1">
    <citation type="submission" date="2023-08" db="EMBL/GenBank/DDBJ databases">
        <title>Black Yeasts Isolated from many extreme environments.</title>
        <authorList>
            <person name="Coleine C."/>
            <person name="Stajich J.E."/>
            <person name="Selbmann L."/>
        </authorList>
    </citation>
    <scope>NUCLEOTIDE SEQUENCE [LARGE SCALE GENOMIC DNA]</scope>
    <source>
        <strain evidence="2 3">CCFEE 536</strain>
    </source>
</reference>
<feature type="compositionally biased region" description="Polar residues" evidence="1">
    <location>
        <begin position="27"/>
        <end position="37"/>
    </location>
</feature>
<sequence length="123" mass="12963">MLYGLAIPEDASDVLLARPNDILDPQSGWTSLESDSATAKAPASEDEATKNGKGKGKAKATAPSTAAGNKRKRGTTAGALDCLQGLGLKDNAVLAFKFRQAREDRGGDNDDEGLDLEDEEWDV</sequence>
<organism evidence="2 3">
    <name type="scientific">Cryomyces antarcticus</name>
    <dbReference type="NCBI Taxonomy" id="329879"/>
    <lineage>
        <taxon>Eukaryota</taxon>
        <taxon>Fungi</taxon>
        <taxon>Dikarya</taxon>
        <taxon>Ascomycota</taxon>
        <taxon>Pezizomycotina</taxon>
        <taxon>Dothideomycetes</taxon>
        <taxon>Dothideomycetes incertae sedis</taxon>
        <taxon>Cryomyces</taxon>
    </lineage>
</organism>
<evidence type="ECO:0000256" key="1">
    <source>
        <dbReference type="SAM" id="MobiDB-lite"/>
    </source>
</evidence>
<dbReference type="Proteomes" id="UP001357485">
    <property type="component" value="Unassembled WGS sequence"/>
</dbReference>
<feature type="non-terminal residue" evidence="2">
    <location>
        <position position="123"/>
    </location>
</feature>
<gene>
    <name evidence="2" type="ORF">LTR16_006134</name>
</gene>